<evidence type="ECO:0000256" key="2">
    <source>
        <dbReference type="ARBA" id="ARBA00022827"/>
    </source>
</evidence>
<dbReference type="EMBL" id="QJPH01000456">
    <property type="protein sequence ID" value="PZN73489.1"/>
    <property type="molecule type" value="Genomic_DNA"/>
</dbReference>
<dbReference type="Gene3D" id="2.40.110.10">
    <property type="entry name" value="Butyryl-CoA Dehydrogenase, subunit A, domain 2"/>
    <property type="match status" value="1"/>
</dbReference>
<dbReference type="GO" id="GO:0016627">
    <property type="term" value="F:oxidoreductase activity, acting on the CH-CH group of donors"/>
    <property type="evidence" value="ECO:0007669"/>
    <property type="project" value="InterPro"/>
</dbReference>
<dbReference type="InterPro" id="IPR046373">
    <property type="entry name" value="Acyl-CoA_Oxase/DH_mid-dom_sf"/>
</dbReference>
<dbReference type="Pfam" id="PF11794">
    <property type="entry name" value="HpaB_N"/>
    <property type="match status" value="1"/>
</dbReference>
<dbReference type="Proteomes" id="UP000249396">
    <property type="component" value="Unassembled WGS sequence"/>
</dbReference>
<organism evidence="7 8">
    <name type="scientific">Candidatus Methylumidiphilus alinenensis</name>
    <dbReference type="NCBI Taxonomy" id="2202197"/>
    <lineage>
        <taxon>Bacteria</taxon>
        <taxon>Pseudomonadati</taxon>
        <taxon>Pseudomonadota</taxon>
        <taxon>Gammaproteobacteria</taxon>
        <taxon>Methylococcales</taxon>
        <taxon>Candidatus Methylumidiphilus</taxon>
    </lineage>
</organism>
<evidence type="ECO:0000256" key="3">
    <source>
        <dbReference type="ARBA" id="ARBA00023002"/>
    </source>
</evidence>
<protein>
    <submittedName>
        <fullName evidence="7">4-hydroxybutyryl-CoA dehydratase</fullName>
    </submittedName>
</protein>
<name>A0A2W4QTK0_9GAMM</name>
<dbReference type="PANTHER" id="PTHR36117">
    <property type="entry name" value="4-HYDROXYPHENYLACETATE 3-MONOOXYGENASE-RELATED"/>
    <property type="match status" value="1"/>
</dbReference>
<dbReference type="Gene3D" id="1.20.140.10">
    <property type="entry name" value="Butyryl-CoA Dehydrogenase, subunit A, domain 3"/>
    <property type="match status" value="1"/>
</dbReference>
<evidence type="ECO:0000259" key="6">
    <source>
        <dbReference type="Pfam" id="PF11794"/>
    </source>
</evidence>
<feature type="domain" description="HpaB/PvcC/4-BUDH C-terminal" evidence="5">
    <location>
        <begin position="282"/>
        <end position="478"/>
    </location>
</feature>
<dbReference type="SUPFAM" id="SSF56645">
    <property type="entry name" value="Acyl-CoA dehydrogenase NM domain-like"/>
    <property type="match status" value="1"/>
</dbReference>
<dbReference type="SUPFAM" id="SSF47203">
    <property type="entry name" value="Acyl-CoA dehydrogenase C-terminal domain-like"/>
    <property type="match status" value="1"/>
</dbReference>
<sequence length="482" mass="53279">MMTGSEYRQSLKARKPLVVFMNGERMTGEPTEHPVVAASINSIALTYELAEDPKYRSTLTATSALTGKTINRFCHLHNSPEDLYQKVGMQRLLGQKCGTCFQRCVGMDAFNATNITSFEIDQHYGTDYHKRFVNYLKIAEENDWVVDGAMTDPKIDRSLRPSQQPDAYVRVVERTPDGVVIRGAKMHQTGAINSHEIMVMPTLALKEDERDFAICCAIPADADGIIYIYGRQTCDTRLTEDPPGESLDIGSIYGGQECIIVFDDVFVPRERIFMDGETDFSGRLVDTFAGYHRSSYACKTGVGDVAIGAAALIADYNGTAKASHVKDKIVEMIHLNETIWSSCVACCYKGTETPAGNFLVDLLLANVAKHNVTRFPYEIARLLQDIAGGLMVTMPGAKEFDNPETQKYIELYLNGAGDGTAINRFKLLRLIENLTLGRAAVGYLTESMHGAGSPQAQRIMIARLADIGKKKDLAKRIARIEV</sequence>
<proteinExistence type="predicted"/>
<dbReference type="Pfam" id="PF03241">
    <property type="entry name" value="HpaB"/>
    <property type="match status" value="1"/>
</dbReference>
<keyword evidence="3" id="KW-0560">Oxidoreductase</keyword>
<accession>A0A2W4QTK0</accession>
<gene>
    <name evidence="7" type="ORF">DM484_22635</name>
</gene>
<dbReference type="PIRSF" id="PIRSF000331">
    <property type="entry name" value="HpaA_HpaB"/>
    <property type="match status" value="1"/>
</dbReference>
<evidence type="ECO:0000313" key="8">
    <source>
        <dbReference type="Proteomes" id="UP000249396"/>
    </source>
</evidence>
<dbReference type="PANTHER" id="PTHR36117:SF3">
    <property type="entry name" value="4-HYDROXYPHENYLACETATE 3-MONOOXYGENASE-RELATED"/>
    <property type="match status" value="1"/>
</dbReference>
<dbReference type="Gene3D" id="1.10.3140.10">
    <property type="entry name" value="4-hydroxybutyryl-coa dehydratase, domain 1"/>
    <property type="match status" value="1"/>
</dbReference>
<evidence type="ECO:0000256" key="1">
    <source>
        <dbReference type="ARBA" id="ARBA00022630"/>
    </source>
</evidence>
<evidence type="ECO:0000256" key="4">
    <source>
        <dbReference type="PIRSR" id="PIRSR000331-2"/>
    </source>
</evidence>
<feature type="binding site" evidence="4">
    <location>
        <position position="189"/>
    </location>
    <ligand>
        <name>FAD</name>
        <dbReference type="ChEBI" id="CHEBI:57692"/>
    </ligand>
</feature>
<dbReference type="InterPro" id="IPR024674">
    <property type="entry name" value="HpaB/PvcC/4-BUDH_N"/>
</dbReference>
<dbReference type="InterPro" id="IPR024719">
    <property type="entry name" value="HpaB/PvcC/4-BUDH_C"/>
</dbReference>
<reference evidence="7 8" key="1">
    <citation type="journal article" date="2018" name="Aquat. Microb. Ecol.">
        <title>Gammaproteobacterial methanotrophs dominate.</title>
        <authorList>
            <person name="Rissanen A.J."/>
            <person name="Saarenheimo J."/>
            <person name="Tiirola M."/>
            <person name="Peura S."/>
            <person name="Aalto S.L."/>
            <person name="Karvinen A."/>
            <person name="Nykanen H."/>
        </authorList>
    </citation>
    <scope>NUCLEOTIDE SEQUENCE [LARGE SCALE GENOMIC DNA]</scope>
    <source>
        <strain evidence="7">AMbin10</strain>
    </source>
</reference>
<keyword evidence="1" id="KW-0285">Flavoprotein</keyword>
<dbReference type="InterPro" id="IPR004925">
    <property type="entry name" value="HpaB/PvcC/4-BUDH"/>
</dbReference>
<dbReference type="InterPro" id="IPR009100">
    <property type="entry name" value="AcylCoA_DH/oxidase_NM_dom_sf"/>
</dbReference>
<evidence type="ECO:0000313" key="7">
    <source>
        <dbReference type="EMBL" id="PZN73489.1"/>
    </source>
</evidence>
<feature type="domain" description="HpaB/PvcC/4-BUDH N-terminal" evidence="6">
    <location>
        <begin position="3"/>
        <end position="274"/>
    </location>
</feature>
<dbReference type="AlphaFoldDB" id="A0A2W4QTK0"/>
<dbReference type="InterPro" id="IPR036250">
    <property type="entry name" value="AcylCo_DH-like_C"/>
</dbReference>
<comment type="caution">
    <text evidence="7">The sequence shown here is derived from an EMBL/GenBank/DDBJ whole genome shotgun (WGS) entry which is preliminary data.</text>
</comment>
<evidence type="ECO:0000259" key="5">
    <source>
        <dbReference type="Pfam" id="PF03241"/>
    </source>
</evidence>
<keyword evidence="2 4" id="KW-0274">FAD</keyword>